<evidence type="ECO:0000256" key="8">
    <source>
        <dbReference type="ARBA" id="ARBA00023315"/>
    </source>
</evidence>
<keyword evidence="5 11" id="KW-0808">Transferase</keyword>
<evidence type="ECO:0000256" key="6">
    <source>
        <dbReference type="ARBA" id="ARBA00022898"/>
    </source>
</evidence>
<dbReference type="CDD" id="cd06454">
    <property type="entry name" value="KBL_like"/>
    <property type="match status" value="1"/>
</dbReference>
<dbReference type="InterPro" id="IPR015424">
    <property type="entry name" value="PyrdxlP-dep_Trfase"/>
</dbReference>
<comment type="catalytic activity">
    <reaction evidence="9 11">
        <text>succinyl-CoA + glycine + H(+) = 5-aminolevulinate + CO2 + CoA</text>
        <dbReference type="Rhea" id="RHEA:12921"/>
        <dbReference type="ChEBI" id="CHEBI:15378"/>
        <dbReference type="ChEBI" id="CHEBI:16526"/>
        <dbReference type="ChEBI" id="CHEBI:57287"/>
        <dbReference type="ChEBI" id="CHEBI:57292"/>
        <dbReference type="ChEBI" id="CHEBI:57305"/>
        <dbReference type="ChEBI" id="CHEBI:356416"/>
        <dbReference type="EC" id="2.3.1.37"/>
    </reaction>
</comment>
<dbReference type="GO" id="GO:0006782">
    <property type="term" value="P:protoporphyrinogen IX biosynthetic process"/>
    <property type="evidence" value="ECO:0007669"/>
    <property type="project" value="UniProtKB-UniRule"/>
</dbReference>
<evidence type="ECO:0000256" key="1">
    <source>
        <dbReference type="ARBA" id="ARBA00001933"/>
    </source>
</evidence>
<comment type="cofactor">
    <cofactor evidence="1 10">
        <name>pyridoxal 5'-phosphate</name>
        <dbReference type="ChEBI" id="CHEBI:597326"/>
    </cofactor>
</comment>
<dbReference type="InterPro" id="IPR015422">
    <property type="entry name" value="PyrdxlP-dep_Trfase_small"/>
</dbReference>
<evidence type="ECO:0000256" key="4">
    <source>
        <dbReference type="ARBA" id="ARBA00008392"/>
    </source>
</evidence>
<dbReference type="EC" id="2.3.1.37" evidence="11"/>
<accession>A0A6A6XIT7</accession>
<evidence type="ECO:0000259" key="12">
    <source>
        <dbReference type="Pfam" id="PF00155"/>
    </source>
</evidence>
<reference evidence="13" key="1">
    <citation type="journal article" date="2020" name="Stud. Mycol.">
        <title>101 Dothideomycetes genomes: a test case for predicting lifestyles and emergence of pathogens.</title>
        <authorList>
            <person name="Haridas S."/>
            <person name="Albert R."/>
            <person name="Binder M."/>
            <person name="Bloem J."/>
            <person name="Labutti K."/>
            <person name="Salamov A."/>
            <person name="Andreopoulos B."/>
            <person name="Baker S."/>
            <person name="Barry K."/>
            <person name="Bills G."/>
            <person name="Bluhm B."/>
            <person name="Cannon C."/>
            <person name="Castanera R."/>
            <person name="Culley D."/>
            <person name="Daum C."/>
            <person name="Ezra D."/>
            <person name="Gonzalez J."/>
            <person name="Henrissat B."/>
            <person name="Kuo A."/>
            <person name="Liang C."/>
            <person name="Lipzen A."/>
            <person name="Lutzoni F."/>
            <person name="Magnuson J."/>
            <person name="Mondo S."/>
            <person name="Nolan M."/>
            <person name="Ohm R."/>
            <person name="Pangilinan J."/>
            <person name="Park H.-J."/>
            <person name="Ramirez L."/>
            <person name="Alfaro M."/>
            <person name="Sun H."/>
            <person name="Tritt A."/>
            <person name="Yoshinaga Y."/>
            <person name="Zwiers L.-H."/>
            <person name="Turgeon B."/>
            <person name="Goodwin S."/>
            <person name="Spatafora J."/>
            <person name="Crous P."/>
            <person name="Grigoriev I."/>
        </authorList>
    </citation>
    <scope>NUCLEOTIDE SEQUENCE</scope>
    <source>
        <strain evidence="13">CBS 109.77</strain>
    </source>
</reference>
<dbReference type="Proteomes" id="UP000799757">
    <property type="component" value="Unassembled WGS sequence"/>
</dbReference>
<dbReference type="Pfam" id="PF00155">
    <property type="entry name" value="Aminotran_1_2"/>
    <property type="match status" value="1"/>
</dbReference>
<comment type="pathway">
    <text evidence="3 11">Porphyrin-containing compound metabolism; protoporphyrin-IX biosynthesis; 5-aminolevulinate from glycine: step 1/1.</text>
</comment>
<keyword evidence="14" id="KW-1185">Reference proteome</keyword>
<dbReference type="InterPro" id="IPR010961">
    <property type="entry name" value="4pyrrol_synth_NH2levulA_synth"/>
</dbReference>
<comment type="function">
    <text evidence="2">Catalyzes the synthesis of 5-aminolevulinate (ALA) from succinyl-CoA and glycine, the first and rate-limiting step in heme biosynthesis.</text>
</comment>
<evidence type="ECO:0000313" key="14">
    <source>
        <dbReference type="Proteomes" id="UP000799757"/>
    </source>
</evidence>
<dbReference type="GO" id="GO:0030170">
    <property type="term" value="F:pyridoxal phosphate binding"/>
    <property type="evidence" value="ECO:0007669"/>
    <property type="project" value="UniProtKB-UniRule"/>
</dbReference>
<dbReference type="FunFam" id="3.40.640.10:FF:000006">
    <property type="entry name" value="5-aminolevulinate synthase, mitochondrial"/>
    <property type="match status" value="1"/>
</dbReference>
<evidence type="ECO:0000256" key="2">
    <source>
        <dbReference type="ARBA" id="ARBA00003076"/>
    </source>
</evidence>
<name>A0A6A6XIT7_9PLEO</name>
<comment type="subcellular location">
    <subcellularLocation>
        <location evidence="11">Mitochondrion matrix</location>
    </subcellularLocation>
</comment>
<evidence type="ECO:0000256" key="9">
    <source>
        <dbReference type="ARBA" id="ARBA00047654"/>
    </source>
</evidence>
<dbReference type="GO" id="GO:0005759">
    <property type="term" value="C:mitochondrial matrix"/>
    <property type="evidence" value="ECO:0007669"/>
    <property type="project" value="UniProtKB-SubCell"/>
</dbReference>
<dbReference type="OrthoDB" id="10263824at2759"/>
<organism evidence="13 14">
    <name type="scientific">Melanomma pulvis-pyrius CBS 109.77</name>
    <dbReference type="NCBI Taxonomy" id="1314802"/>
    <lineage>
        <taxon>Eukaryota</taxon>
        <taxon>Fungi</taxon>
        <taxon>Dikarya</taxon>
        <taxon>Ascomycota</taxon>
        <taxon>Pezizomycotina</taxon>
        <taxon>Dothideomycetes</taxon>
        <taxon>Pleosporomycetidae</taxon>
        <taxon>Pleosporales</taxon>
        <taxon>Melanommataceae</taxon>
        <taxon>Melanomma</taxon>
    </lineage>
</organism>
<evidence type="ECO:0000256" key="7">
    <source>
        <dbReference type="ARBA" id="ARBA00023133"/>
    </source>
</evidence>
<feature type="domain" description="Aminotransferase class I/classII large" evidence="12">
    <location>
        <begin position="180"/>
        <end position="536"/>
    </location>
</feature>
<evidence type="ECO:0000256" key="11">
    <source>
        <dbReference type="RuleBase" id="RU910713"/>
    </source>
</evidence>
<dbReference type="AlphaFoldDB" id="A0A6A6XIT7"/>
<dbReference type="SUPFAM" id="SSF53383">
    <property type="entry name" value="PLP-dependent transferases"/>
    <property type="match status" value="1"/>
</dbReference>
<sequence length="615" mass="66247">MEALLRQSRSMCPFLSKTSPATLRSLSTTAAGHHVSPGAGSMSNLQVLARRCPIMGKALAVQSARCGSSALAGAFGGVRAYHTRVNRAKLHTSTPKEAQAVEIERANAVPFPHATKKSTGAQHAHVGVPPIPKPAKFDYEGFYENELDKKHKDKSYRYFNNINRLAKEFPRAHMASKEEKVTVWCSNDYLGMGRNPQVLKSMHETLDTYGAGAGGTRNISGHNQHAVALEGTIAKLHAKEAALVFSSCYVANDATLATMGSKLPNCVILSDSLNHASMIQGIRHSGAKKMVFKHNDMADLEAKLASIPPEFPKIIAFESVYSMCGSIGPIEKICDLAEKYGAVTFLDEVHAVGMYGPHGAGVAEHLDYGAHRAGKPEGTVMDRVDIITGTLGKAYGCVGGYIAGSAKLVDTIRSLAPGFIFTTTLPPATMAGAKAAIEYQSEYQGDRRLQQLHTRAVKDSLNARNIPVIPNPSHIVPVLVGNAEVAKKASDLLLEDWGIYVQAINYPTVPVGQERLRITPTPGHVREYRDHLVEAFDSVWTQLGIKRTSEWAAEGGFIGVGEAGKEAELPLWTDEQLEVDVAFQTMKTGQDVAGILESILEKEQYAAARAIGAAA</sequence>
<dbReference type="NCBIfam" id="TIGR01821">
    <property type="entry name" value="5aminolev_synth"/>
    <property type="match status" value="1"/>
</dbReference>
<dbReference type="GO" id="GO:0003870">
    <property type="term" value="F:5-aminolevulinate synthase activity"/>
    <property type="evidence" value="ECO:0007669"/>
    <property type="project" value="UniProtKB-EC"/>
</dbReference>
<dbReference type="InterPro" id="IPR001917">
    <property type="entry name" value="Aminotrans_II_pyridoxalP_BS"/>
</dbReference>
<dbReference type="InterPro" id="IPR004839">
    <property type="entry name" value="Aminotransferase_I/II_large"/>
</dbReference>
<evidence type="ECO:0000313" key="13">
    <source>
        <dbReference type="EMBL" id="KAF2796322.1"/>
    </source>
</evidence>
<dbReference type="PANTHER" id="PTHR13693">
    <property type="entry name" value="CLASS II AMINOTRANSFERASE/8-AMINO-7-OXONONANOATE SYNTHASE"/>
    <property type="match status" value="1"/>
</dbReference>
<gene>
    <name evidence="13" type="ORF">K505DRAFT_271684</name>
</gene>
<proteinExistence type="inferred from homology"/>
<evidence type="ECO:0000256" key="3">
    <source>
        <dbReference type="ARBA" id="ARBA00005029"/>
    </source>
</evidence>
<dbReference type="Gene3D" id="3.40.640.10">
    <property type="entry name" value="Type I PLP-dependent aspartate aminotransferase-like (Major domain)"/>
    <property type="match status" value="1"/>
</dbReference>
<evidence type="ECO:0000256" key="5">
    <source>
        <dbReference type="ARBA" id="ARBA00022679"/>
    </source>
</evidence>
<keyword evidence="11" id="KW-0496">Mitochondrion</keyword>
<keyword evidence="6 10" id="KW-0663">Pyridoxal phosphate</keyword>
<dbReference type="UniPathway" id="UPA00251">
    <property type="reaction ID" value="UER00375"/>
</dbReference>
<comment type="similarity">
    <text evidence="4 10">Belongs to the class-II pyridoxal-phosphate-dependent aminotransferase family.</text>
</comment>
<keyword evidence="8 11" id="KW-0012">Acyltransferase</keyword>
<dbReference type="PANTHER" id="PTHR13693:SF102">
    <property type="entry name" value="2-AMINO-3-KETOBUTYRATE COENZYME A LIGASE, MITOCHONDRIAL"/>
    <property type="match status" value="1"/>
</dbReference>
<evidence type="ECO:0000256" key="10">
    <source>
        <dbReference type="RuleBase" id="RU003693"/>
    </source>
</evidence>
<dbReference type="PROSITE" id="PS00599">
    <property type="entry name" value="AA_TRANSFER_CLASS_2"/>
    <property type="match status" value="1"/>
</dbReference>
<dbReference type="Gene3D" id="3.90.1150.10">
    <property type="entry name" value="Aspartate Aminotransferase, domain 1"/>
    <property type="match status" value="1"/>
</dbReference>
<dbReference type="EMBL" id="MU001834">
    <property type="protein sequence ID" value="KAF2796322.1"/>
    <property type="molecule type" value="Genomic_DNA"/>
</dbReference>
<dbReference type="InterPro" id="IPR050087">
    <property type="entry name" value="AON_synthase_class-II"/>
</dbReference>
<protein>
    <recommendedName>
        <fullName evidence="11">5-aminolevulinate synthase</fullName>
        <ecNumber evidence="11">2.3.1.37</ecNumber>
    </recommendedName>
    <alternativeName>
        <fullName evidence="11">5-aminolevulinic acid synthase</fullName>
    </alternativeName>
    <alternativeName>
        <fullName evidence="11">Delta-ALA synthase</fullName>
    </alternativeName>
    <alternativeName>
        <fullName evidence="11">Delta-aminolevulinate synthase</fullName>
    </alternativeName>
</protein>
<dbReference type="InterPro" id="IPR015421">
    <property type="entry name" value="PyrdxlP-dep_Trfase_major"/>
</dbReference>
<keyword evidence="7 11" id="KW-0350">Heme biosynthesis</keyword>